<reference evidence="1 2" key="1">
    <citation type="submission" date="2020-10" db="EMBL/GenBank/DDBJ databases">
        <title>Sequencing the genomes of 1000 actinobacteria strains.</title>
        <authorList>
            <person name="Klenk H.-P."/>
        </authorList>
    </citation>
    <scope>NUCLEOTIDE SEQUENCE [LARGE SCALE GENOMIC DNA]</scope>
    <source>
        <strain evidence="1 2">DSM 43748</strain>
    </source>
</reference>
<sequence length="50" mass="5239">MHTAALGFAVRAAAWARARGPLPAVAEVAARPGSSGFVRTARRLHERLTG</sequence>
<gene>
    <name evidence="1" type="ORF">H4W81_005629</name>
</gene>
<name>A0ABR9KLG5_9ACTN</name>
<proteinExistence type="predicted"/>
<evidence type="ECO:0000313" key="1">
    <source>
        <dbReference type="EMBL" id="MBE1562850.1"/>
    </source>
</evidence>
<dbReference type="RefSeq" id="WP_192777527.1">
    <property type="nucleotide sequence ID" value="NZ_BAAASY010000004.1"/>
</dbReference>
<dbReference type="Proteomes" id="UP000661607">
    <property type="component" value="Unassembled WGS sequence"/>
</dbReference>
<dbReference type="EMBL" id="JADBEF010000001">
    <property type="protein sequence ID" value="MBE1562850.1"/>
    <property type="molecule type" value="Genomic_DNA"/>
</dbReference>
<organism evidence="1 2">
    <name type="scientific">Nonomuraea africana</name>
    <dbReference type="NCBI Taxonomy" id="46171"/>
    <lineage>
        <taxon>Bacteria</taxon>
        <taxon>Bacillati</taxon>
        <taxon>Actinomycetota</taxon>
        <taxon>Actinomycetes</taxon>
        <taxon>Streptosporangiales</taxon>
        <taxon>Streptosporangiaceae</taxon>
        <taxon>Nonomuraea</taxon>
    </lineage>
</organism>
<comment type="caution">
    <text evidence="1">The sequence shown here is derived from an EMBL/GenBank/DDBJ whole genome shotgun (WGS) entry which is preliminary data.</text>
</comment>
<accession>A0ABR9KLG5</accession>
<evidence type="ECO:0000313" key="2">
    <source>
        <dbReference type="Proteomes" id="UP000661607"/>
    </source>
</evidence>
<protein>
    <submittedName>
        <fullName evidence="1">Uncharacterized protein</fullName>
    </submittedName>
</protein>
<keyword evidence="2" id="KW-1185">Reference proteome</keyword>